<evidence type="ECO:0000256" key="1">
    <source>
        <dbReference type="ARBA" id="ARBA00004123"/>
    </source>
</evidence>
<dbReference type="CDD" id="cd12416">
    <property type="entry name" value="RRM4_RBM28_like"/>
    <property type="match status" value="1"/>
</dbReference>
<dbReference type="Proteomes" id="UP000737018">
    <property type="component" value="Unassembled WGS sequence"/>
</dbReference>
<sequence length="1005" mass="111397">MGKKAKSKEGNENRAKTEHSPSTVFVSNLPYSFTNSQLEETFSDVGPVRRCFMVTQKGSTEHRGFGFVQFAVTEDANRSISLKNGSSVGGRKIAVKHAMHRAPLEQRRSKQGQVVQLDDNAKSKSDKDDNASGAEKTASNLEETEKPVEARKAGTLSSYLANKEGSSEKQKAARILSSNLANKEGSSEKQKVARTLSSTLANKEGSSEKQKVARTVIFGGLLDADMAEDVHRRAREVGSVISVTYPLPKEELEQHGLVQEGCKMDASAVLYTSVRSANASVAMLHQKKIKGGVVWARQLGGEGSKTQKWKLIIRNLPFKAKVDQIKHVFSPAGFVWDAFIPCNPDTGLSKGFAFVKFTCKKDAENAIQKFNGQMFDKRPIAVDWAVPKKLYNSGANAVLATEDGQQDGKDVEGDSSSEDLEGEEEENTGKESQQTDDIDSASDDLNITEKEDVPVEIDFNKEADIARKVLNNLITPSVKGTLPSPVDDSMLPKGNEELNSDETVGAENNLLNESGKVSGVTEPGNSSKSVASNLKQTEGEEDLQRTIFINNLPFDINNEEVKQRFSGFGEVQSFFPVLHQVTKRPKGTGFLKFKTIDAATAAVTAANVASGLGISLKGRQLTVLKALDKKSAHDKEVDKANKEDLDPRNLYLAEEGHIEEGTPAAEGVSASDLLKRKMLKREKKTKLKSPNFHISKTRLIMYNIPKSMTEKKLKKLCIDAVTSRATKQTPVIKQIKFLKDVKKGKVVTKNHSRGVAFVEFTEHQHALVALRVLNNNPETFGPEYRPIVEFALNNIQTLKLRNAKIHAQQHGIRDDQNNVKQGDDTHLDKQNSKKRKSRGDDGSVKDSVSNKEENRVFNRAATEGRGSNKKQKGNPASAKAKELSSKEKPEGSKWKSKNQQDDGNPGSGRSLNRKMTDSDAHKSKSLEDAVVQLKKRKLQDQTEQQKKNRDLKDRRRSKKTKVPVGKDEKDKLDMLIEQYRSKYSQKRSQKSDDEKPSRQLRKWFQ</sequence>
<feature type="region of interest" description="Disordered" evidence="6">
    <location>
        <begin position="399"/>
        <end position="449"/>
    </location>
</feature>
<feature type="compositionally biased region" description="Basic and acidic residues" evidence="6">
    <location>
        <begin position="879"/>
        <end position="893"/>
    </location>
</feature>
<feature type="compositionally biased region" description="Basic and acidic residues" evidence="6">
    <location>
        <begin position="914"/>
        <end position="927"/>
    </location>
</feature>
<dbReference type="Pfam" id="PF00076">
    <property type="entry name" value="RRM_1"/>
    <property type="match status" value="3"/>
</dbReference>
<gene>
    <name evidence="8" type="ORF">CMV_005978</name>
</gene>
<dbReference type="PANTHER" id="PTHR48039">
    <property type="entry name" value="RNA-BINDING MOTIF PROTEIN 14B"/>
    <property type="match status" value="1"/>
</dbReference>
<feature type="domain" description="RRM" evidence="7">
    <location>
        <begin position="545"/>
        <end position="628"/>
    </location>
</feature>
<feature type="compositionally biased region" description="Basic and acidic residues" evidence="6">
    <location>
        <begin position="811"/>
        <end position="831"/>
    </location>
</feature>
<keyword evidence="9" id="KW-1185">Reference proteome</keyword>
<protein>
    <recommendedName>
        <fullName evidence="7">RRM domain-containing protein</fullName>
    </recommendedName>
</protein>
<feature type="region of interest" description="Disordered" evidence="6">
    <location>
        <begin position="1"/>
        <end position="23"/>
    </location>
</feature>
<evidence type="ECO:0000256" key="6">
    <source>
        <dbReference type="SAM" id="MobiDB-lite"/>
    </source>
</evidence>
<dbReference type="AlphaFoldDB" id="A0A8J4RPH2"/>
<dbReference type="GO" id="GO:0003729">
    <property type="term" value="F:mRNA binding"/>
    <property type="evidence" value="ECO:0007669"/>
    <property type="project" value="TreeGrafter"/>
</dbReference>
<keyword evidence="3 5" id="KW-0694">RNA-binding</keyword>
<evidence type="ECO:0000256" key="5">
    <source>
        <dbReference type="PROSITE-ProRule" id="PRU00176"/>
    </source>
</evidence>
<feature type="compositionally biased region" description="Basic and acidic residues" evidence="6">
    <location>
        <begin position="119"/>
        <end position="130"/>
    </location>
</feature>
<feature type="compositionally biased region" description="Basic and acidic residues" evidence="6">
    <location>
        <begin position="838"/>
        <end position="856"/>
    </location>
</feature>
<keyword evidence="2" id="KW-0677">Repeat</keyword>
<dbReference type="FunFam" id="3.30.70.330:FF:000182">
    <property type="entry name" value="RNA-binding motif protein 28"/>
    <property type="match status" value="1"/>
</dbReference>
<accession>A0A8J4RPH2</accession>
<feature type="compositionally biased region" description="Basic and acidic residues" evidence="6">
    <location>
        <begin position="143"/>
        <end position="152"/>
    </location>
</feature>
<feature type="compositionally biased region" description="Basic and acidic residues" evidence="6">
    <location>
        <begin position="964"/>
        <end position="974"/>
    </location>
</feature>
<evidence type="ECO:0000259" key="7">
    <source>
        <dbReference type="PROSITE" id="PS50102"/>
    </source>
</evidence>
<comment type="subcellular location">
    <subcellularLocation>
        <location evidence="1">Nucleus</location>
    </subcellularLocation>
</comment>
<proteinExistence type="predicted"/>
<organism evidence="8 9">
    <name type="scientific">Castanea mollissima</name>
    <name type="common">Chinese chestnut</name>
    <dbReference type="NCBI Taxonomy" id="60419"/>
    <lineage>
        <taxon>Eukaryota</taxon>
        <taxon>Viridiplantae</taxon>
        <taxon>Streptophyta</taxon>
        <taxon>Embryophyta</taxon>
        <taxon>Tracheophyta</taxon>
        <taxon>Spermatophyta</taxon>
        <taxon>Magnoliopsida</taxon>
        <taxon>eudicotyledons</taxon>
        <taxon>Gunneridae</taxon>
        <taxon>Pentapetalae</taxon>
        <taxon>rosids</taxon>
        <taxon>fabids</taxon>
        <taxon>Fagales</taxon>
        <taxon>Fagaceae</taxon>
        <taxon>Castanea</taxon>
    </lineage>
</organism>
<dbReference type="PANTHER" id="PTHR48039:SF5">
    <property type="entry name" value="RNA-BINDING PROTEIN 28"/>
    <property type="match status" value="1"/>
</dbReference>
<keyword evidence="4" id="KW-0539">Nucleus</keyword>
<dbReference type="PROSITE" id="PS50102">
    <property type="entry name" value="RRM"/>
    <property type="match status" value="4"/>
</dbReference>
<evidence type="ECO:0000313" key="9">
    <source>
        <dbReference type="Proteomes" id="UP000737018"/>
    </source>
</evidence>
<evidence type="ECO:0000256" key="4">
    <source>
        <dbReference type="ARBA" id="ARBA00023242"/>
    </source>
</evidence>
<feature type="domain" description="RRM" evidence="7">
    <location>
        <begin position="22"/>
        <end position="100"/>
    </location>
</feature>
<feature type="domain" description="RRM" evidence="7">
    <location>
        <begin position="697"/>
        <end position="805"/>
    </location>
</feature>
<dbReference type="CDD" id="cd12413">
    <property type="entry name" value="RRM1_RBM28_like"/>
    <property type="match status" value="1"/>
</dbReference>
<dbReference type="Gene3D" id="3.30.70.330">
    <property type="match status" value="4"/>
</dbReference>
<feature type="compositionally biased region" description="Basic and acidic residues" evidence="6">
    <location>
        <begin position="938"/>
        <end position="953"/>
    </location>
</feature>
<dbReference type="InterPro" id="IPR051945">
    <property type="entry name" value="RRM_MRD1_RNA_proc_ribogen"/>
</dbReference>
<dbReference type="InterPro" id="IPR000504">
    <property type="entry name" value="RRM_dom"/>
</dbReference>
<feature type="region of interest" description="Disordered" evidence="6">
    <location>
        <begin position="809"/>
        <end position="1005"/>
    </location>
</feature>
<name>A0A8J4RPH2_9ROSI</name>
<feature type="compositionally biased region" description="Basic and acidic residues" evidence="6">
    <location>
        <begin position="7"/>
        <end position="19"/>
    </location>
</feature>
<feature type="compositionally biased region" description="Acidic residues" evidence="6">
    <location>
        <begin position="413"/>
        <end position="426"/>
    </location>
</feature>
<evidence type="ECO:0000256" key="3">
    <source>
        <dbReference type="ARBA" id="ARBA00022884"/>
    </source>
</evidence>
<dbReference type="GO" id="GO:0005634">
    <property type="term" value="C:nucleus"/>
    <property type="evidence" value="ECO:0007669"/>
    <property type="project" value="UniProtKB-SubCell"/>
</dbReference>
<dbReference type="CDD" id="cd12414">
    <property type="entry name" value="RRM2_RBM28_like"/>
    <property type="match status" value="1"/>
</dbReference>
<comment type="caution">
    <text evidence="8">The sequence shown here is derived from an EMBL/GenBank/DDBJ whole genome shotgun (WGS) entry which is preliminary data.</text>
</comment>
<dbReference type="SMART" id="SM00360">
    <property type="entry name" value="RRM"/>
    <property type="match status" value="4"/>
</dbReference>
<feature type="domain" description="RRM" evidence="7">
    <location>
        <begin position="309"/>
        <end position="387"/>
    </location>
</feature>
<dbReference type="EMBL" id="JRKL02000547">
    <property type="protein sequence ID" value="KAF3970310.1"/>
    <property type="molecule type" value="Genomic_DNA"/>
</dbReference>
<evidence type="ECO:0000256" key="2">
    <source>
        <dbReference type="ARBA" id="ARBA00022737"/>
    </source>
</evidence>
<feature type="region of interest" description="Disordered" evidence="6">
    <location>
        <begin position="98"/>
        <end position="207"/>
    </location>
</feature>
<dbReference type="InterPro" id="IPR035979">
    <property type="entry name" value="RBD_domain_sf"/>
</dbReference>
<reference evidence="8" key="1">
    <citation type="submission" date="2020-03" db="EMBL/GenBank/DDBJ databases">
        <title>Castanea mollissima Vanexum genome sequencing.</title>
        <authorList>
            <person name="Staton M."/>
        </authorList>
    </citation>
    <scope>NUCLEOTIDE SEQUENCE</scope>
    <source>
        <tissue evidence="8">Leaf</tissue>
    </source>
</reference>
<dbReference type="OrthoDB" id="439808at2759"/>
<evidence type="ECO:0000313" key="8">
    <source>
        <dbReference type="EMBL" id="KAF3970310.1"/>
    </source>
</evidence>
<dbReference type="SUPFAM" id="SSF54928">
    <property type="entry name" value="RNA-binding domain, RBD"/>
    <property type="match status" value="3"/>
</dbReference>
<dbReference type="InterPro" id="IPR012677">
    <property type="entry name" value="Nucleotide-bd_a/b_plait_sf"/>
</dbReference>